<dbReference type="AlphaFoldDB" id="A0A182EF34"/>
<dbReference type="Proteomes" id="UP000271087">
    <property type="component" value="Unassembled WGS sequence"/>
</dbReference>
<name>A0A182EF34_ONCOC</name>
<reference evidence="3 4" key="2">
    <citation type="submission" date="2018-08" db="EMBL/GenBank/DDBJ databases">
        <authorList>
            <person name="Laetsch R D."/>
            <person name="Stevens L."/>
            <person name="Kumar S."/>
            <person name="Blaxter L. M."/>
        </authorList>
    </citation>
    <scope>NUCLEOTIDE SEQUENCE [LARGE SCALE GENOMIC DNA]</scope>
</reference>
<keyword evidence="4" id="KW-1185">Reference proteome</keyword>
<evidence type="ECO:0000313" key="4">
    <source>
        <dbReference type="Proteomes" id="UP000271087"/>
    </source>
</evidence>
<evidence type="ECO:0000256" key="1">
    <source>
        <dbReference type="ARBA" id="ARBA00022801"/>
    </source>
</evidence>
<dbReference type="Gene3D" id="3.40.50.1820">
    <property type="entry name" value="alpha/beta hydrolase"/>
    <property type="match status" value="1"/>
</dbReference>
<keyword evidence="1" id="KW-0378">Hydrolase</keyword>
<dbReference type="InterPro" id="IPR050300">
    <property type="entry name" value="GDXG_lipolytic_enzyme"/>
</dbReference>
<gene>
    <name evidence="3" type="ORF">NOO_LOCUS6696</name>
</gene>
<organism evidence="5">
    <name type="scientific">Onchocerca ochengi</name>
    <name type="common">Filarial nematode worm</name>
    <dbReference type="NCBI Taxonomy" id="42157"/>
    <lineage>
        <taxon>Eukaryota</taxon>
        <taxon>Metazoa</taxon>
        <taxon>Ecdysozoa</taxon>
        <taxon>Nematoda</taxon>
        <taxon>Chromadorea</taxon>
        <taxon>Rhabditida</taxon>
        <taxon>Spirurina</taxon>
        <taxon>Spiruromorpha</taxon>
        <taxon>Filarioidea</taxon>
        <taxon>Onchocercidae</taxon>
        <taxon>Onchocerca</taxon>
    </lineage>
</organism>
<sequence>MTRQQNEFCLNKVPVEVMSCRHGIRCTEQECLYSPSHWSASSKSPNQVIETFIATMRSCYQENLLTIPMQQSVPYGDGKQVIDIWGSEADCTEAIVLFHGGYWQEGDRKLFTSPVKVLVDEGFVVACVGYDFATTISLNIVVEEATKALHFLAKRWPYKRLSVGGHSAGAHLAISALKCMEDAHRYQKIILFSGIYDLRPLLGTYIGKAIKMFEAEQSVFIDNFSLSLAEAEALSVVSLDKISAELLVVVGADESPKFKEQSQYIVENYMEKYHAMNMSDCFKISLSTMKDGRIDETQSTKESLSETKEEDSFARKRPIKRLARRSFESSSFSRSYRECKNLLNELALQIRLKAPVDKEREDYKTFTAIKLTMGDSDFEK</sequence>
<dbReference type="GO" id="GO:0016787">
    <property type="term" value="F:hydrolase activity"/>
    <property type="evidence" value="ECO:0007669"/>
    <property type="project" value="UniProtKB-KW"/>
</dbReference>
<feature type="domain" description="BD-FAE-like" evidence="2">
    <location>
        <begin position="91"/>
        <end position="174"/>
    </location>
</feature>
<dbReference type="InterPro" id="IPR049492">
    <property type="entry name" value="BD-FAE-like_dom"/>
</dbReference>
<dbReference type="PANTHER" id="PTHR48081:SF33">
    <property type="entry name" value="KYNURENINE FORMAMIDASE"/>
    <property type="match status" value="1"/>
</dbReference>
<dbReference type="Pfam" id="PF20434">
    <property type="entry name" value="BD-FAE"/>
    <property type="match status" value="1"/>
</dbReference>
<protein>
    <submittedName>
        <fullName evidence="5">Abhydrolase_3 domain-containing protein</fullName>
    </submittedName>
</protein>
<evidence type="ECO:0000259" key="2">
    <source>
        <dbReference type="Pfam" id="PF20434"/>
    </source>
</evidence>
<dbReference type="OrthoDB" id="433474at2759"/>
<evidence type="ECO:0000313" key="5">
    <source>
        <dbReference type="WBParaSite" id="nOo.2.0.1.t06696-RA"/>
    </source>
</evidence>
<dbReference type="PANTHER" id="PTHR48081">
    <property type="entry name" value="AB HYDROLASE SUPERFAMILY PROTEIN C4A8.06C"/>
    <property type="match status" value="1"/>
</dbReference>
<dbReference type="InterPro" id="IPR029058">
    <property type="entry name" value="AB_hydrolase_fold"/>
</dbReference>
<reference evidence="5" key="1">
    <citation type="submission" date="2016-06" db="UniProtKB">
        <authorList>
            <consortium name="WormBaseParasite"/>
        </authorList>
    </citation>
    <scope>IDENTIFICATION</scope>
</reference>
<dbReference type="EMBL" id="UYRW01002153">
    <property type="protein sequence ID" value="VDK83343.1"/>
    <property type="molecule type" value="Genomic_DNA"/>
</dbReference>
<evidence type="ECO:0000313" key="3">
    <source>
        <dbReference type="EMBL" id="VDK83343.1"/>
    </source>
</evidence>
<dbReference type="WBParaSite" id="nOo.2.0.1.t06696-RA">
    <property type="protein sequence ID" value="nOo.2.0.1.t06696-RA"/>
    <property type="gene ID" value="nOo.2.0.1.g06696"/>
</dbReference>
<proteinExistence type="predicted"/>
<accession>A0A182EF34</accession>
<dbReference type="SUPFAM" id="SSF53474">
    <property type="entry name" value="alpha/beta-Hydrolases"/>
    <property type="match status" value="1"/>
</dbReference>
<dbReference type="STRING" id="42157.A0A182EF34"/>